<keyword evidence="6 11" id="KW-0680">Restriction system</keyword>
<comment type="catalytic activity">
    <reaction evidence="1 11">
        <text>Endonucleolytic cleavage of DNA to give random double-stranded fragments with terminal 5'-phosphates, ATP is simultaneously hydrolyzed.</text>
        <dbReference type="EC" id="3.1.21.3"/>
    </reaction>
</comment>
<evidence type="ECO:0000256" key="7">
    <source>
        <dbReference type="ARBA" id="ARBA00022759"/>
    </source>
</evidence>
<dbReference type="RefSeq" id="WP_354230270.1">
    <property type="nucleotide sequence ID" value="NZ_JBEPSN010000006.1"/>
</dbReference>
<organism evidence="13 14">
    <name type="scientific">Arthrobacter bambusae</name>
    <dbReference type="NCBI Taxonomy" id="1338426"/>
    <lineage>
        <taxon>Bacteria</taxon>
        <taxon>Bacillati</taxon>
        <taxon>Actinomycetota</taxon>
        <taxon>Actinomycetes</taxon>
        <taxon>Micrococcales</taxon>
        <taxon>Micrococcaceae</taxon>
        <taxon>Arthrobacter</taxon>
    </lineage>
</organism>
<dbReference type="EMBL" id="JBEPSN010000006">
    <property type="protein sequence ID" value="MET4540882.1"/>
    <property type="molecule type" value="Genomic_DNA"/>
</dbReference>
<evidence type="ECO:0000256" key="3">
    <source>
        <dbReference type="ARBA" id="ARBA00011296"/>
    </source>
</evidence>
<reference evidence="13 14" key="1">
    <citation type="submission" date="2024-06" db="EMBL/GenBank/DDBJ databases">
        <title>Sorghum-associated microbial communities from plants grown in Nebraska, USA.</title>
        <authorList>
            <person name="Schachtman D."/>
        </authorList>
    </citation>
    <scope>NUCLEOTIDE SEQUENCE [LARGE SCALE GENOMIC DNA]</scope>
    <source>
        <strain evidence="13 14">3552</strain>
    </source>
</reference>
<comment type="function">
    <text evidence="11">Subunit R is required for both nuclease and ATPase activities, but not for modification.</text>
</comment>
<dbReference type="InterPro" id="IPR007409">
    <property type="entry name" value="Restrct_endonuc_type1_HsdR_N"/>
</dbReference>
<dbReference type="Gene3D" id="3.40.50.300">
    <property type="entry name" value="P-loop containing nucleotide triphosphate hydrolases"/>
    <property type="match status" value="2"/>
</dbReference>
<comment type="similarity">
    <text evidence="2 11">Belongs to the HsdR family.</text>
</comment>
<dbReference type="InterPro" id="IPR004473">
    <property type="entry name" value="Restrct_endonuc_typeI_HsdR"/>
</dbReference>
<name>A0ABV2P8K7_9MICC</name>
<dbReference type="InterPro" id="IPR040980">
    <property type="entry name" value="SWI2_SNF2"/>
</dbReference>
<evidence type="ECO:0000256" key="6">
    <source>
        <dbReference type="ARBA" id="ARBA00022747"/>
    </source>
</evidence>
<evidence type="ECO:0000256" key="8">
    <source>
        <dbReference type="ARBA" id="ARBA00022801"/>
    </source>
</evidence>
<dbReference type="CDD" id="cd18030">
    <property type="entry name" value="DEXHc_RE_I_HsdR"/>
    <property type="match status" value="1"/>
</dbReference>
<dbReference type="GeneID" id="92753605"/>
<keyword evidence="9 11" id="KW-0067">ATP-binding</keyword>
<dbReference type="Gene3D" id="3.90.1570.50">
    <property type="match status" value="1"/>
</dbReference>
<keyword evidence="10 11" id="KW-0238">DNA-binding</keyword>
<keyword evidence="5 11" id="KW-0547">Nucleotide-binding</keyword>
<comment type="subunit">
    <text evidence="3 11">The type I restriction/modification system is composed of three polypeptides R, M and S.</text>
</comment>
<evidence type="ECO:0000256" key="1">
    <source>
        <dbReference type="ARBA" id="ARBA00000851"/>
    </source>
</evidence>
<dbReference type="Pfam" id="PF04313">
    <property type="entry name" value="HSDR_N"/>
    <property type="match status" value="1"/>
</dbReference>
<dbReference type="Proteomes" id="UP001549307">
    <property type="component" value="Unassembled WGS sequence"/>
</dbReference>
<dbReference type="SMART" id="SM00487">
    <property type="entry name" value="DEXDc"/>
    <property type="match status" value="1"/>
</dbReference>
<dbReference type="SUPFAM" id="SSF52540">
    <property type="entry name" value="P-loop containing nucleoside triphosphate hydrolases"/>
    <property type="match status" value="1"/>
</dbReference>
<protein>
    <recommendedName>
        <fullName evidence="11">Type I restriction enzyme endonuclease subunit</fullName>
        <shortName evidence="11">R protein</shortName>
        <ecNumber evidence="11">3.1.21.3</ecNumber>
    </recommendedName>
</protein>
<keyword evidence="14" id="KW-1185">Reference proteome</keyword>
<comment type="caution">
    <text evidence="13">The sequence shown here is derived from an EMBL/GenBank/DDBJ whole genome shotgun (WGS) entry which is preliminary data.</text>
</comment>
<proteinExistence type="inferred from homology"/>
<sequence length="1030" mass="117003">MVGQVERKTQNRVVELFKEQLGYEYGGNWEYREGNSHAETALLEQNLRTRGYEDNLINKAIEQLKKDASLGGGRKLYEANRDVYNLLRYGVKVKAGIGENTETVWLVDWKNPEANDFLVAEEVSIKGEHNKRPDIVLYVNGLALAVLELKRSKVGVSEGIRQNIGNQRQDFIRPFFTTVQLLFAGNDIEGLRYGVIETPEKYWLSWKEPSEVEDPLDRGLLQMCRKERFLELIHDFIVFDSGTKKTCRHNQYFGVKAAQERIIKREGGIIWHTQGSGKSLTMVWLAKWIREHQTQGSEQARVLIITDRTELDEQIKKVFNGVNEDIYRTSSGPDLIAALNKHEPWLIGSLVHKFRSGDDDQARDEASGAFIAELNAKIPAGFSAKGNLFVFVDEAHRTQSGKMHQAMKRLLPGAMFIGFTGTPLLKRDKATSMETFGTFIHTYKFDEAVDDGVVLDLRYEARNIDQELVSHAKIDQWFDTATKNMTDLSKAELKKRWGTMQKVISSEPRSKQIAMDIMFDMATKPRLMDGAGNAMLVGASIYQACQFYEMFNQTHLKGKVAIVTSYKPQPGDISKEDTGHGATEKIRQYNIYRQMLAEYFNEPADQAVTKVEQFEKEVKERFIHEPGQMRLLIVVDKLLTGFDAPSATYLYIDKKMRDHGLFQAICRVNRLDGDDKDYGYIVDYQDLFNSLEDAITDYTQGAFEDYDEDDVKGIMKDRHVQGRRDLDDALERVRALCEAVLPPKQPQQYQHYFVATEVGNASQIKANEAKRVELYKSVAALTRAYAAIATDMDKAGYDDAKAASIAAEVKHYVDVVAEVKVGAGENEDFKQYEADMRFLLDTYIRADASQVVADFQDVGLVQLIVKEGVVALDKLPEGLKKDQEAMAEVIVNNIRQVIVDEQAMNPKYYETMSSLLDAIIEKRRQGALEYQEYLHQLIAHAKAVGAEGTGNNYPAWAVDGAQRALVDFVFEDSNLAVQVDAAIRGGKPHDWIGNVMKEKVVKRAIQRVLPDSFDRFDELFDLIKARHEYR</sequence>
<dbReference type="InterPro" id="IPR051268">
    <property type="entry name" value="Type-I_R_enzyme_R_subunit"/>
</dbReference>
<evidence type="ECO:0000259" key="12">
    <source>
        <dbReference type="PROSITE" id="PS51192"/>
    </source>
</evidence>
<evidence type="ECO:0000256" key="9">
    <source>
        <dbReference type="ARBA" id="ARBA00022840"/>
    </source>
</evidence>
<dbReference type="PROSITE" id="PS51192">
    <property type="entry name" value="HELICASE_ATP_BIND_1"/>
    <property type="match status" value="1"/>
</dbReference>
<evidence type="ECO:0000256" key="5">
    <source>
        <dbReference type="ARBA" id="ARBA00022741"/>
    </source>
</evidence>
<evidence type="ECO:0000256" key="10">
    <source>
        <dbReference type="ARBA" id="ARBA00023125"/>
    </source>
</evidence>
<evidence type="ECO:0000313" key="14">
    <source>
        <dbReference type="Proteomes" id="UP001549307"/>
    </source>
</evidence>
<evidence type="ECO:0000256" key="11">
    <source>
        <dbReference type="RuleBase" id="RU364115"/>
    </source>
</evidence>
<evidence type="ECO:0000313" key="13">
    <source>
        <dbReference type="EMBL" id="MET4540882.1"/>
    </source>
</evidence>
<dbReference type="InterPro" id="IPR055180">
    <property type="entry name" value="HsdR_RecA-like_helicase_dom_2"/>
</dbReference>
<dbReference type="GO" id="GO:0009035">
    <property type="term" value="F:type I site-specific deoxyribonuclease activity"/>
    <property type="evidence" value="ECO:0007669"/>
    <property type="project" value="UniProtKB-EC"/>
</dbReference>
<dbReference type="InterPro" id="IPR027417">
    <property type="entry name" value="P-loop_NTPase"/>
</dbReference>
<dbReference type="PANTHER" id="PTHR30195:SF15">
    <property type="entry name" value="TYPE I RESTRICTION ENZYME HINDI ENDONUCLEASE SUBUNIT"/>
    <property type="match status" value="1"/>
</dbReference>
<evidence type="ECO:0000256" key="2">
    <source>
        <dbReference type="ARBA" id="ARBA00008598"/>
    </source>
</evidence>
<dbReference type="PANTHER" id="PTHR30195">
    <property type="entry name" value="TYPE I SITE-SPECIFIC DEOXYRIBONUCLEASE PROTEIN SUBUNIT M AND R"/>
    <property type="match status" value="1"/>
</dbReference>
<dbReference type="InterPro" id="IPR014001">
    <property type="entry name" value="Helicase_ATP-bd"/>
</dbReference>
<dbReference type="NCBIfam" id="TIGR00348">
    <property type="entry name" value="hsdR"/>
    <property type="match status" value="1"/>
</dbReference>
<keyword evidence="8 11" id="KW-0378">Hydrolase</keyword>
<dbReference type="Pfam" id="PF22679">
    <property type="entry name" value="T1R_D3-like"/>
    <property type="match status" value="1"/>
</dbReference>
<feature type="domain" description="Helicase ATP-binding" evidence="12">
    <location>
        <begin position="259"/>
        <end position="441"/>
    </location>
</feature>
<gene>
    <name evidence="13" type="ORF">ABIE37_002670</name>
</gene>
<evidence type="ECO:0000256" key="4">
    <source>
        <dbReference type="ARBA" id="ARBA00022722"/>
    </source>
</evidence>
<dbReference type="EC" id="3.1.21.3" evidence="11"/>
<accession>A0ABV2P8K7</accession>
<dbReference type="CDD" id="cd18800">
    <property type="entry name" value="SF2_C_EcoR124I-like"/>
    <property type="match status" value="1"/>
</dbReference>
<dbReference type="Pfam" id="PF18766">
    <property type="entry name" value="SWI2_SNF2"/>
    <property type="match status" value="1"/>
</dbReference>
<dbReference type="CDD" id="cd22332">
    <property type="entry name" value="HsdR_N"/>
    <property type="match status" value="1"/>
</dbReference>
<keyword evidence="7" id="KW-0255">Endonuclease</keyword>
<keyword evidence="4" id="KW-0540">Nuclease</keyword>